<dbReference type="EMBL" id="CDMZ01002075">
    <property type="protein sequence ID" value="CEM40640.1"/>
    <property type="molecule type" value="Genomic_DNA"/>
</dbReference>
<dbReference type="VEuPathDB" id="CryptoDB:Cvel_25441"/>
<protein>
    <submittedName>
        <fullName evidence="2">Uncharacterized protein</fullName>
    </submittedName>
</protein>
<reference evidence="2" key="1">
    <citation type="submission" date="2014-11" db="EMBL/GenBank/DDBJ databases">
        <authorList>
            <person name="Otto D Thomas"/>
            <person name="Naeem Raeece"/>
        </authorList>
    </citation>
    <scope>NUCLEOTIDE SEQUENCE</scope>
</reference>
<dbReference type="PhylomeDB" id="A0A0G4H9L1"/>
<gene>
    <name evidence="2" type="ORF">Cvel_25441</name>
</gene>
<evidence type="ECO:0000313" key="2">
    <source>
        <dbReference type="EMBL" id="CEM40640.1"/>
    </source>
</evidence>
<name>A0A0G4H9L1_9ALVE</name>
<feature type="region of interest" description="Disordered" evidence="1">
    <location>
        <begin position="325"/>
        <end position="347"/>
    </location>
</feature>
<proteinExistence type="predicted"/>
<feature type="compositionally biased region" description="Basic and acidic residues" evidence="1">
    <location>
        <begin position="335"/>
        <end position="347"/>
    </location>
</feature>
<evidence type="ECO:0000256" key="1">
    <source>
        <dbReference type="SAM" id="MobiDB-lite"/>
    </source>
</evidence>
<dbReference type="AlphaFoldDB" id="A0A0G4H9L1"/>
<organism evidence="2">
    <name type="scientific">Chromera velia CCMP2878</name>
    <dbReference type="NCBI Taxonomy" id="1169474"/>
    <lineage>
        <taxon>Eukaryota</taxon>
        <taxon>Sar</taxon>
        <taxon>Alveolata</taxon>
        <taxon>Colpodellida</taxon>
        <taxon>Chromeraceae</taxon>
        <taxon>Chromera</taxon>
    </lineage>
</organism>
<accession>A0A0G4H9L1</accession>
<sequence length="498" mass="56108">MPVVCVSLEKGPGLHESPRAWMFSGDSIDHLKGPLRVTVGGKYDTHGSKCSLTTDCSIDRTVGKALYSLWEEGANSEGQYKLQTLETLKMQQCSSHLAEHQMTEKCQQLFDTVPGGLEVCVAPCPSLPYDIAIRPCGLPLLPWQKVQLKSSTSDVWHRLAYVKMRKLVRGRMRPYEEDDFHYLMVSSPQNSTSLYQEVTDRWRFFYFIPVAELVRENVVSARGNTQSGVKSMYLDFTRDANAPEHHPPKARSSRSSRFLKWRLDTSEAFPSQNFAGTRIAQLLFSGQQRTFLSVLEVSESKLAAPESVFSVGVNPNCLPSWKHMDGDSEAANSASEEKGVKFEEKSDRSTISSHVEEKFQVARTRERLTAYDYYGIERDAIFLLRKSLRPTESFVGLEEPRTHLPPYAKADLAVRPVGCEEDLWLPVQVKSTRQGTFRRGKLGGKPLSAIWSFGKVIGYTGMSVVCISLQRGLPEPTKVWLFSGDYFDELKSNVLHIT</sequence>